<dbReference type="GO" id="GO:0005886">
    <property type="term" value="C:plasma membrane"/>
    <property type="evidence" value="ECO:0007669"/>
    <property type="project" value="UniProtKB-SubCell"/>
</dbReference>
<feature type="transmembrane region" description="Helical" evidence="10">
    <location>
        <begin position="198"/>
        <end position="219"/>
    </location>
</feature>
<dbReference type="AlphaFoldDB" id="A0A9D2L3A1"/>
<evidence type="ECO:0000256" key="5">
    <source>
        <dbReference type="ARBA" id="ARBA00022692"/>
    </source>
</evidence>
<keyword evidence="2" id="KW-0813">Transport</keyword>
<dbReference type="Proteomes" id="UP000824259">
    <property type="component" value="Unassembled WGS sequence"/>
</dbReference>
<dbReference type="GO" id="GO:0006811">
    <property type="term" value="P:monoatomic ion transport"/>
    <property type="evidence" value="ECO:0007669"/>
    <property type="project" value="UniProtKB-KW"/>
</dbReference>
<dbReference type="GO" id="GO:0042910">
    <property type="term" value="F:xenobiotic transmembrane transporter activity"/>
    <property type="evidence" value="ECO:0007669"/>
    <property type="project" value="InterPro"/>
</dbReference>
<keyword evidence="6 10" id="KW-1133">Transmembrane helix</keyword>
<keyword evidence="3" id="KW-0050">Antiport</keyword>
<evidence type="ECO:0000256" key="4">
    <source>
        <dbReference type="ARBA" id="ARBA00022475"/>
    </source>
</evidence>
<comment type="subcellular location">
    <subcellularLocation>
        <location evidence="1">Cell membrane</location>
        <topology evidence="1">Multi-pass membrane protein</topology>
    </subcellularLocation>
</comment>
<name>A0A9D2L3A1_9BACT</name>
<keyword evidence="8 10" id="KW-0472">Membrane</keyword>
<feature type="transmembrane region" description="Helical" evidence="10">
    <location>
        <begin position="395"/>
        <end position="415"/>
    </location>
</feature>
<keyword evidence="7" id="KW-0406">Ion transport</keyword>
<sequence>MYRFSTYKEQYRANLKLALPVVLTQLGQILVQLADNIMVGRYGGDDPTPLAATSFGGTVFFILFIAAIGIALGLTPLVGELYAQGNREKSAEYLQTGVIFYTLLGFATCAVQLMIVPLLYHLGQPTEVVDMAIPYYSLLAFSMIPVMLFSAFKQFLEGVGNTVVEMVVVVLCNLVNIMLNWVFIYGHFGFAEMGATGAGLATLISRICMPIIIIGFFLYSKRYRSYLDGFTRLRFRRETVRSLLRMGLPISLQMFLESSAFVGTSIMMGWLGKTAISANQIAMTMGNCAFMIVLSIGAATTIRISHTYGERNFGELSLAAKASYHLVIAWNAIMATLFISLKNIIPTFFTSNPEVIEMASTLLIYISLYQLADGIQNVSVGILRGVQDVKIIMPIAFLSYIVFNLPVGYLLGFTWGMGPQGLLLGFTVGLTTAAVLLIARIRRNAKRWRTSIG</sequence>
<feature type="transmembrane region" description="Helical" evidence="10">
    <location>
        <begin position="54"/>
        <end position="78"/>
    </location>
</feature>
<dbReference type="CDD" id="cd13131">
    <property type="entry name" value="MATE_NorM_like"/>
    <property type="match status" value="1"/>
</dbReference>
<dbReference type="Pfam" id="PF01554">
    <property type="entry name" value="MatE"/>
    <property type="match status" value="2"/>
</dbReference>
<dbReference type="GO" id="GO:0015297">
    <property type="term" value="F:antiporter activity"/>
    <property type="evidence" value="ECO:0007669"/>
    <property type="project" value="UniProtKB-KW"/>
</dbReference>
<feature type="transmembrane region" description="Helical" evidence="10">
    <location>
        <begin position="240"/>
        <end position="261"/>
    </location>
</feature>
<reference evidence="11" key="2">
    <citation type="submission" date="2021-04" db="EMBL/GenBank/DDBJ databases">
        <authorList>
            <person name="Gilroy R."/>
        </authorList>
    </citation>
    <scope>NUCLEOTIDE SEQUENCE</scope>
    <source>
        <strain evidence="11">CHK169-11906</strain>
    </source>
</reference>
<feature type="transmembrane region" description="Helical" evidence="10">
    <location>
        <begin position="164"/>
        <end position="186"/>
    </location>
</feature>
<reference evidence="11" key="1">
    <citation type="journal article" date="2021" name="PeerJ">
        <title>Extensive microbial diversity within the chicken gut microbiome revealed by metagenomics and culture.</title>
        <authorList>
            <person name="Gilroy R."/>
            <person name="Ravi A."/>
            <person name="Getino M."/>
            <person name="Pursley I."/>
            <person name="Horton D.L."/>
            <person name="Alikhan N.F."/>
            <person name="Baker D."/>
            <person name="Gharbi K."/>
            <person name="Hall N."/>
            <person name="Watson M."/>
            <person name="Adriaenssens E.M."/>
            <person name="Foster-Nyarko E."/>
            <person name="Jarju S."/>
            <person name="Secka A."/>
            <person name="Antonio M."/>
            <person name="Oren A."/>
            <person name="Chaudhuri R.R."/>
            <person name="La Ragione R."/>
            <person name="Hildebrand F."/>
            <person name="Pallen M.J."/>
        </authorList>
    </citation>
    <scope>NUCLEOTIDE SEQUENCE</scope>
    <source>
        <strain evidence="11">CHK169-11906</strain>
    </source>
</reference>
<dbReference type="NCBIfam" id="TIGR00797">
    <property type="entry name" value="matE"/>
    <property type="match status" value="1"/>
</dbReference>
<evidence type="ECO:0000256" key="3">
    <source>
        <dbReference type="ARBA" id="ARBA00022449"/>
    </source>
</evidence>
<evidence type="ECO:0000256" key="6">
    <source>
        <dbReference type="ARBA" id="ARBA00022989"/>
    </source>
</evidence>
<feature type="transmembrane region" description="Helical" evidence="10">
    <location>
        <begin position="132"/>
        <end position="152"/>
    </location>
</feature>
<dbReference type="PANTHER" id="PTHR43298:SF2">
    <property type="entry name" value="FMN_FAD EXPORTER YEEO-RELATED"/>
    <property type="match status" value="1"/>
</dbReference>
<accession>A0A9D2L3A1</accession>
<evidence type="ECO:0000256" key="10">
    <source>
        <dbReference type="SAM" id="Phobius"/>
    </source>
</evidence>
<keyword evidence="4" id="KW-1003">Cell membrane</keyword>
<dbReference type="InterPro" id="IPR048279">
    <property type="entry name" value="MdtK-like"/>
</dbReference>
<evidence type="ECO:0000256" key="2">
    <source>
        <dbReference type="ARBA" id="ARBA00022448"/>
    </source>
</evidence>
<evidence type="ECO:0000313" key="11">
    <source>
        <dbReference type="EMBL" id="HJA98348.1"/>
    </source>
</evidence>
<evidence type="ECO:0000313" key="12">
    <source>
        <dbReference type="Proteomes" id="UP000824259"/>
    </source>
</evidence>
<feature type="transmembrane region" description="Helical" evidence="10">
    <location>
        <begin position="421"/>
        <end position="439"/>
    </location>
</feature>
<evidence type="ECO:0000256" key="9">
    <source>
        <dbReference type="ARBA" id="ARBA00031636"/>
    </source>
</evidence>
<dbReference type="PANTHER" id="PTHR43298">
    <property type="entry name" value="MULTIDRUG RESISTANCE PROTEIN NORM-RELATED"/>
    <property type="match status" value="1"/>
</dbReference>
<feature type="transmembrane region" description="Helical" evidence="10">
    <location>
        <begin position="362"/>
        <end position="383"/>
    </location>
</feature>
<dbReference type="EMBL" id="DWYR01000008">
    <property type="protein sequence ID" value="HJA98348.1"/>
    <property type="molecule type" value="Genomic_DNA"/>
</dbReference>
<organism evidence="11 12">
    <name type="scientific">Candidatus Alistipes avicola</name>
    <dbReference type="NCBI Taxonomy" id="2838432"/>
    <lineage>
        <taxon>Bacteria</taxon>
        <taxon>Pseudomonadati</taxon>
        <taxon>Bacteroidota</taxon>
        <taxon>Bacteroidia</taxon>
        <taxon>Bacteroidales</taxon>
        <taxon>Rikenellaceae</taxon>
        <taxon>Alistipes</taxon>
    </lineage>
</organism>
<feature type="transmembrane region" description="Helical" evidence="10">
    <location>
        <begin position="98"/>
        <end position="120"/>
    </location>
</feature>
<evidence type="ECO:0000256" key="8">
    <source>
        <dbReference type="ARBA" id="ARBA00023136"/>
    </source>
</evidence>
<dbReference type="PIRSF" id="PIRSF006603">
    <property type="entry name" value="DinF"/>
    <property type="match status" value="1"/>
</dbReference>
<evidence type="ECO:0000256" key="7">
    <source>
        <dbReference type="ARBA" id="ARBA00023065"/>
    </source>
</evidence>
<feature type="transmembrane region" description="Helical" evidence="10">
    <location>
        <begin position="15"/>
        <end position="34"/>
    </location>
</feature>
<feature type="transmembrane region" description="Helical" evidence="10">
    <location>
        <begin position="323"/>
        <end position="342"/>
    </location>
</feature>
<keyword evidence="5 10" id="KW-0812">Transmembrane</keyword>
<dbReference type="InterPro" id="IPR002528">
    <property type="entry name" value="MATE_fam"/>
</dbReference>
<proteinExistence type="predicted"/>
<comment type="caution">
    <text evidence="11">The sequence shown here is derived from an EMBL/GenBank/DDBJ whole genome shotgun (WGS) entry which is preliminary data.</text>
</comment>
<protein>
    <recommendedName>
        <fullName evidence="9">Multidrug-efflux transporter</fullName>
    </recommendedName>
</protein>
<evidence type="ECO:0000256" key="1">
    <source>
        <dbReference type="ARBA" id="ARBA00004651"/>
    </source>
</evidence>
<dbReference type="InterPro" id="IPR050222">
    <property type="entry name" value="MATE_MdtK"/>
</dbReference>
<feature type="transmembrane region" description="Helical" evidence="10">
    <location>
        <begin position="281"/>
        <end position="302"/>
    </location>
</feature>
<gene>
    <name evidence="11" type="ORF">H9779_01945</name>
</gene>